<proteinExistence type="predicted"/>
<comment type="caution">
    <text evidence="1">The sequence shown here is derived from an EMBL/GenBank/DDBJ whole genome shotgun (WGS) entry which is preliminary data.</text>
</comment>
<evidence type="ECO:0000313" key="2">
    <source>
        <dbReference type="Proteomes" id="UP001348641"/>
    </source>
</evidence>
<evidence type="ECO:0000313" key="1">
    <source>
        <dbReference type="EMBL" id="MEE2055707.1"/>
    </source>
</evidence>
<protein>
    <recommendedName>
        <fullName evidence="3">DUF222 domain-containing protein</fullName>
    </recommendedName>
</protein>
<sequence>MTTNTKTKRADLDVSALTLMYQLSTDPDLHAERLPGETDEERAARRTAAADIVDDGLARIAAAAPAEAAHLIRLRVEAHAVEAAALVSAWSEEIRGPSHDREAAEGLPEHALALRGADDLEHVPGLLGVRQPPLRRHGMTDLEFHRQTCSACQRGKTCRTAREIADRKT</sequence>
<accession>A0ABU7L464</accession>
<dbReference type="RefSeq" id="WP_330162437.1">
    <property type="nucleotide sequence ID" value="NZ_JAUUCC010000213.1"/>
</dbReference>
<organism evidence="1 2">
    <name type="scientific">Nocardiopsis tropica</name>
    <dbReference type="NCBI Taxonomy" id="109330"/>
    <lineage>
        <taxon>Bacteria</taxon>
        <taxon>Bacillati</taxon>
        <taxon>Actinomycetota</taxon>
        <taxon>Actinomycetes</taxon>
        <taxon>Streptosporangiales</taxon>
        <taxon>Nocardiopsidaceae</taxon>
        <taxon>Nocardiopsis</taxon>
    </lineage>
</organism>
<name>A0ABU7L464_9ACTN</name>
<evidence type="ECO:0008006" key="3">
    <source>
        <dbReference type="Google" id="ProtNLM"/>
    </source>
</evidence>
<dbReference type="EMBL" id="JAUUCC010000213">
    <property type="protein sequence ID" value="MEE2055707.1"/>
    <property type="molecule type" value="Genomic_DNA"/>
</dbReference>
<reference evidence="1 2" key="1">
    <citation type="submission" date="2023-07" db="EMBL/GenBank/DDBJ databases">
        <authorList>
            <person name="Girao M."/>
            <person name="Carvalho M.F."/>
        </authorList>
    </citation>
    <scope>NUCLEOTIDE SEQUENCE [LARGE SCALE GENOMIC DNA]</scope>
    <source>
        <strain evidence="1 2">66/93</strain>
    </source>
</reference>
<gene>
    <name evidence="1" type="ORF">Q8A49_34930</name>
</gene>
<dbReference type="Proteomes" id="UP001348641">
    <property type="component" value="Unassembled WGS sequence"/>
</dbReference>